<keyword evidence="3" id="KW-1185">Reference proteome</keyword>
<dbReference type="InterPro" id="IPR004158">
    <property type="entry name" value="DUF247_pln"/>
</dbReference>
<evidence type="ECO:0000313" key="3">
    <source>
        <dbReference type="Proteomes" id="UP000242715"/>
    </source>
</evidence>
<feature type="transmembrane region" description="Helical" evidence="1">
    <location>
        <begin position="452"/>
        <end position="474"/>
    </location>
</feature>
<evidence type="ECO:0000256" key="1">
    <source>
        <dbReference type="SAM" id="Phobius"/>
    </source>
</evidence>
<protein>
    <recommendedName>
        <fullName evidence="4">DUF247 domain protein</fullName>
    </recommendedName>
</protein>
<evidence type="ECO:0008006" key="4">
    <source>
        <dbReference type="Google" id="ProtNLM"/>
    </source>
</evidence>
<feature type="transmembrane region" description="Helical" evidence="1">
    <location>
        <begin position="254"/>
        <end position="274"/>
    </location>
</feature>
<gene>
    <name evidence="2" type="ORF">TSUD_177690</name>
</gene>
<proteinExistence type="predicted"/>
<reference evidence="3" key="1">
    <citation type="journal article" date="2017" name="Front. Plant Sci.">
        <title>Climate Clever Clovers: New Paradigm to Reduce the Environmental Footprint of Ruminants by Breeding Low Methanogenic Forages Utilizing Haplotype Variation.</title>
        <authorList>
            <person name="Kaur P."/>
            <person name="Appels R."/>
            <person name="Bayer P.E."/>
            <person name="Keeble-Gagnere G."/>
            <person name="Wang J."/>
            <person name="Hirakawa H."/>
            <person name="Shirasawa K."/>
            <person name="Vercoe P."/>
            <person name="Stefanova K."/>
            <person name="Durmic Z."/>
            <person name="Nichols P."/>
            <person name="Revell C."/>
            <person name="Isobe S.N."/>
            <person name="Edwards D."/>
            <person name="Erskine W."/>
        </authorList>
    </citation>
    <scope>NUCLEOTIDE SEQUENCE [LARGE SCALE GENOMIC DNA]</scope>
    <source>
        <strain evidence="3">cv. Daliak</strain>
    </source>
</reference>
<organism evidence="2 3">
    <name type="scientific">Trifolium subterraneum</name>
    <name type="common">Subterranean clover</name>
    <dbReference type="NCBI Taxonomy" id="3900"/>
    <lineage>
        <taxon>Eukaryota</taxon>
        <taxon>Viridiplantae</taxon>
        <taxon>Streptophyta</taxon>
        <taxon>Embryophyta</taxon>
        <taxon>Tracheophyta</taxon>
        <taxon>Spermatophyta</taxon>
        <taxon>Magnoliopsida</taxon>
        <taxon>eudicotyledons</taxon>
        <taxon>Gunneridae</taxon>
        <taxon>Pentapetalae</taxon>
        <taxon>rosids</taxon>
        <taxon>fabids</taxon>
        <taxon>Fabales</taxon>
        <taxon>Fabaceae</taxon>
        <taxon>Papilionoideae</taxon>
        <taxon>50 kb inversion clade</taxon>
        <taxon>NPAAA clade</taxon>
        <taxon>Hologalegina</taxon>
        <taxon>IRL clade</taxon>
        <taxon>Trifolieae</taxon>
        <taxon>Trifolium</taxon>
    </lineage>
</organism>
<dbReference type="PANTHER" id="PTHR31549">
    <property type="entry name" value="PROTEIN, PUTATIVE (DUF247)-RELATED-RELATED"/>
    <property type="match status" value="1"/>
</dbReference>
<dbReference type="OrthoDB" id="1416955at2759"/>
<keyword evidence="1" id="KW-0472">Membrane</keyword>
<accession>A0A2Z6PSP2</accession>
<dbReference type="Proteomes" id="UP000242715">
    <property type="component" value="Unassembled WGS sequence"/>
</dbReference>
<name>A0A2Z6PSP2_TRISU</name>
<dbReference type="PANTHER" id="PTHR31549:SF247">
    <property type="entry name" value="DUF247 DOMAIN PROTEIN"/>
    <property type="match status" value="1"/>
</dbReference>
<dbReference type="EMBL" id="DF974791">
    <property type="protein sequence ID" value="GAU50519.1"/>
    <property type="molecule type" value="Genomic_DNA"/>
</dbReference>
<dbReference type="AlphaFoldDB" id="A0A2Z6PSP2"/>
<feature type="transmembrane region" description="Helical" evidence="1">
    <location>
        <begin position="164"/>
        <end position="185"/>
    </location>
</feature>
<dbReference type="Pfam" id="PF03140">
    <property type="entry name" value="DUF247"/>
    <property type="match status" value="2"/>
</dbReference>
<keyword evidence="1" id="KW-0812">Transmembrane</keyword>
<sequence>MPRVVSIGPRFVGRKDLLPMEAVKLKCMSSLLSRASVYLYKSLMECGEAVRLLVKENVRVTYAPDIVELGELSDIDLTKIMLVDGCFLLELLISKGLDSDFPSDFPNAPTAELINNEDILSDLMLFENQIPTFILLKLSKILFPQVFGPNPEGKWSRGVDVSELVLNLLGYSPLPIIFALTAHILDLVCFSVDRRTGEGTSMPNQEEDHVVVDINNATQTRPQQLKLKRCALRLLTAGVTIKVTLPEDKDSTGFGALSCFSLVWNSFCSILFWLSNIFVVKGKHMDHIPEATGLDFYFKFQNRKLEIEQLHITKTTKAKWCNLIAWEHHQKIKSKMNHETGFPSSCNSTCAALIFNGLICSADDVQFLKDKKIVVDHLKMSNQQLMELFREIALGVDHRVVDSSSYYYVQMVNEINNISKAFLIKRIWSTVWNSFTYRQEWLLRFMNHNYNFVATVISLCTVVQTIYTIIAYQLPK</sequence>
<keyword evidence="1" id="KW-1133">Transmembrane helix</keyword>
<evidence type="ECO:0000313" key="2">
    <source>
        <dbReference type="EMBL" id="GAU50519.1"/>
    </source>
</evidence>